<dbReference type="EMBL" id="JAKOOW010000033">
    <property type="protein sequence ID" value="MCG6504720.1"/>
    <property type="molecule type" value="Genomic_DNA"/>
</dbReference>
<evidence type="ECO:0008006" key="4">
    <source>
        <dbReference type="Google" id="ProtNLM"/>
    </source>
</evidence>
<evidence type="ECO:0000313" key="3">
    <source>
        <dbReference type="Proteomes" id="UP001298424"/>
    </source>
</evidence>
<organism evidence="2 3">
    <name type="scientific">Kingella pumchi</name>
    <dbReference type="NCBI Taxonomy" id="2779506"/>
    <lineage>
        <taxon>Bacteria</taxon>
        <taxon>Pseudomonadati</taxon>
        <taxon>Pseudomonadota</taxon>
        <taxon>Betaproteobacteria</taxon>
        <taxon>Neisseriales</taxon>
        <taxon>Neisseriaceae</taxon>
        <taxon>Kingella</taxon>
    </lineage>
</organism>
<protein>
    <recommendedName>
        <fullName evidence="4">Phage replication protein O, N-terminal domain</fullName>
    </recommendedName>
</protein>
<dbReference type="Proteomes" id="UP001298424">
    <property type="component" value="Unassembled WGS sequence"/>
</dbReference>
<dbReference type="RefSeq" id="WP_238748252.1">
    <property type="nucleotide sequence ID" value="NZ_JAKOOW010000033.1"/>
</dbReference>
<accession>A0ABS9NPJ9</accession>
<name>A0ABS9NPJ9_9NEIS</name>
<comment type="caution">
    <text evidence="2">The sequence shown here is derived from an EMBL/GenBank/DDBJ whole genome shotgun (WGS) entry which is preliminary data.</text>
</comment>
<feature type="region of interest" description="Disordered" evidence="1">
    <location>
        <begin position="168"/>
        <end position="187"/>
    </location>
</feature>
<evidence type="ECO:0000256" key="1">
    <source>
        <dbReference type="SAM" id="MobiDB-lite"/>
    </source>
</evidence>
<proteinExistence type="predicted"/>
<evidence type="ECO:0000313" key="2">
    <source>
        <dbReference type="EMBL" id="MCG6504720.1"/>
    </source>
</evidence>
<gene>
    <name evidence="2" type="ORF">MB824_09445</name>
</gene>
<sequence>MSIIRAKQQKNFTIVDNGIFKTGGLAFDSRGLLCTLLSKPDDWNVIVKALEKETEGTRKHTKERGIREMLKELMDAGYVICKKRQSGKTDYYVYDTPQTAQTANCEKSNLPKPQTAQTANCEKSNVLINTETTYQELKKDNQELSCAHHETAADAVCDFASEAAPRSDFAESDFETPSANRLPEDPAPEILPAVQARQPESRADQSAANRAVWQAYCQAYVGRYGVEPLRNAKLNGQIAQFVRLVGADDAPQLAAYYLRHNNGFFVQRRHDFGLLLQSAQQIRTDWLRGEQMTGTAARQADKTAANFNSHQAAKQAMQADGWTFTD</sequence>
<keyword evidence="3" id="KW-1185">Reference proteome</keyword>
<reference evidence="2 3" key="1">
    <citation type="submission" date="2022-02" db="EMBL/GenBank/DDBJ databases">
        <title>Genome sequence data of Kingella unionensis sp. nov. strain CICC 24913 (CCUG 75125).</title>
        <authorList>
            <person name="Xiao M."/>
        </authorList>
    </citation>
    <scope>NUCLEOTIDE SEQUENCE [LARGE SCALE GENOMIC DNA]</scope>
    <source>
        <strain evidence="2 3">CICC 24913</strain>
    </source>
</reference>